<reference evidence="3" key="1">
    <citation type="submission" date="2021-03" db="EMBL/GenBank/DDBJ databases">
        <authorList>
            <person name="Jaffe A."/>
        </authorList>
    </citation>
    <scope>NUCLEOTIDE SEQUENCE</scope>
    <source>
        <strain evidence="3">RIFCSPHIGHO2_01_FULL_AR10_44_11</strain>
    </source>
</reference>
<dbReference type="InterPro" id="IPR012349">
    <property type="entry name" value="Split_barrel_FMN-bd"/>
</dbReference>
<evidence type="ECO:0000259" key="2">
    <source>
        <dbReference type="Pfam" id="PF01613"/>
    </source>
</evidence>
<dbReference type="Gene3D" id="2.30.110.10">
    <property type="entry name" value="Electron Transport, Fmn-binding Protein, Chain A"/>
    <property type="match status" value="1"/>
</dbReference>
<sequence length="251" mass="28373">MEKIMEVPLYAAFNLCAPRPVAVLTTMHHMANGVRDEYFARMPGFSYDRGFDYDAAPMSTLTLQGKRPPKHTGPFENAGSPVHLVSITGTRKTYRNLLETKEAVANFIWPMQEDVEKMYVLSDGSYESGNAKVRDSGFTLMDSQKVRVPIIREAMAWIEYKLLRMIDVPESERPIFLLEPVAAYCLEGLVDPRTYTYMTGNVPVGQLGANIFSGKMQASIIAKRRTKGNKFTLPQHWKYSDGKPVYETSQI</sequence>
<dbReference type="GO" id="GO:0010181">
    <property type="term" value="F:FMN binding"/>
    <property type="evidence" value="ECO:0007669"/>
    <property type="project" value="InterPro"/>
</dbReference>
<dbReference type="Proteomes" id="UP000677687">
    <property type="component" value="Unassembled WGS sequence"/>
</dbReference>
<protein>
    <submittedName>
        <fullName evidence="3">Flavin reductase</fullName>
    </submittedName>
</protein>
<proteinExistence type="predicted"/>
<evidence type="ECO:0000313" key="4">
    <source>
        <dbReference type="Proteomes" id="UP000677687"/>
    </source>
</evidence>
<comment type="cofactor">
    <cofactor evidence="1">
        <name>FMN</name>
        <dbReference type="ChEBI" id="CHEBI:58210"/>
    </cofactor>
</comment>
<evidence type="ECO:0000256" key="1">
    <source>
        <dbReference type="ARBA" id="ARBA00001917"/>
    </source>
</evidence>
<dbReference type="SUPFAM" id="SSF50475">
    <property type="entry name" value="FMN-binding split barrel"/>
    <property type="match status" value="1"/>
</dbReference>
<dbReference type="EMBL" id="JAGVWD010000046">
    <property type="protein sequence ID" value="MBS3057603.1"/>
    <property type="molecule type" value="Genomic_DNA"/>
</dbReference>
<dbReference type="AlphaFoldDB" id="A0A8T4KRF7"/>
<comment type="caution">
    <text evidence="3">The sequence shown here is derived from an EMBL/GenBank/DDBJ whole genome shotgun (WGS) entry which is preliminary data.</text>
</comment>
<gene>
    <name evidence="3" type="ORF">J4415_03150</name>
</gene>
<feature type="domain" description="Flavin reductase like" evidence="2">
    <location>
        <begin position="81"/>
        <end position="201"/>
    </location>
</feature>
<reference evidence="3" key="2">
    <citation type="submission" date="2021-05" db="EMBL/GenBank/DDBJ databases">
        <title>Protein family content uncovers lineage relationships and bacterial pathway maintenance mechanisms in DPANN archaea.</title>
        <authorList>
            <person name="Castelle C.J."/>
            <person name="Meheust R."/>
            <person name="Jaffe A.L."/>
            <person name="Seitz K."/>
            <person name="Gong X."/>
            <person name="Baker B.J."/>
            <person name="Banfield J.F."/>
        </authorList>
    </citation>
    <scope>NUCLEOTIDE SEQUENCE</scope>
    <source>
        <strain evidence="3">RIFCSPHIGHO2_01_FULL_AR10_44_11</strain>
    </source>
</reference>
<name>A0A8T4KRF7_9ARCH</name>
<organism evidence="3 4">
    <name type="scientific">Candidatus Iainarchaeum sp</name>
    <dbReference type="NCBI Taxonomy" id="3101447"/>
    <lineage>
        <taxon>Archaea</taxon>
        <taxon>Candidatus Iainarchaeota</taxon>
        <taxon>Candidatus Iainarchaeia</taxon>
        <taxon>Candidatus Iainarchaeales</taxon>
        <taxon>Candidatus Iainarchaeaceae</taxon>
        <taxon>Candidatus Iainarchaeum</taxon>
    </lineage>
</organism>
<accession>A0A8T4KRF7</accession>
<dbReference type="InterPro" id="IPR002563">
    <property type="entry name" value="Flavin_Rdtase-like_dom"/>
</dbReference>
<evidence type="ECO:0000313" key="3">
    <source>
        <dbReference type="EMBL" id="MBS3057603.1"/>
    </source>
</evidence>
<dbReference type="Pfam" id="PF01613">
    <property type="entry name" value="Flavin_Reduct"/>
    <property type="match status" value="1"/>
</dbReference>